<proteinExistence type="predicted"/>
<dbReference type="EMBL" id="AP027081">
    <property type="protein sequence ID" value="BDU76089.1"/>
    <property type="molecule type" value="Genomic_DNA"/>
</dbReference>
<accession>A0AA48GR62</accession>
<keyword evidence="2" id="KW-1185">Reference proteome</keyword>
<dbReference type="RefSeq" id="WP_243335388.1">
    <property type="nucleotide sequence ID" value="NZ_AP027081.1"/>
</dbReference>
<dbReference type="AlphaFoldDB" id="A0AA48GR62"/>
<sequence>MGRLIGFALLAPAAVAGDVQVLTQAFLEEMAEVLGRNSEAPTAEKLAAIARLDAARTVSPLGAALLLDRGNPRFEPDPVIREAAVRALRHVAEPRNRMSALRLVRIADPAHEPEPAVRAAALGILASLQVAEAAARVLDSTREDREPDPAVRKTASDLVARGLAAGAY</sequence>
<reference evidence="1" key="1">
    <citation type="journal article" date="2023" name="Int. J. Syst. Evol. Microbiol.">
        <title>Mesoterricola silvestris gen. nov., sp. nov., Mesoterricola sediminis sp. nov., Geothrix oryzae sp. nov., Geothrix edaphica sp. nov., Geothrix rubra sp. nov., and Geothrix limicola sp. nov., six novel members of Acidobacteriota isolated from soils.</title>
        <authorList>
            <person name="Itoh H."/>
            <person name="Sugisawa Y."/>
            <person name="Mise K."/>
            <person name="Xu Z."/>
            <person name="Kuniyasu M."/>
            <person name="Ushijima N."/>
            <person name="Kawano K."/>
            <person name="Kobayashi E."/>
            <person name="Shiratori Y."/>
            <person name="Masuda Y."/>
            <person name="Senoo K."/>
        </authorList>
    </citation>
    <scope>NUCLEOTIDE SEQUENCE</scope>
    <source>
        <strain evidence="1">W786</strain>
    </source>
</reference>
<dbReference type="SUPFAM" id="SSF48431">
    <property type="entry name" value="Lipovitellin-phosvitin complex, superhelical domain"/>
    <property type="match status" value="1"/>
</dbReference>
<evidence type="ECO:0000313" key="1">
    <source>
        <dbReference type="EMBL" id="BDU76089.1"/>
    </source>
</evidence>
<dbReference type="KEGG" id="msea:METESE_10470"/>
<gene>
    <name evidence="1" type="ORF">METESE_10470</name>
</gene>
<dbReference type="InterPro" id="IPR011030">
    <property type="entry name" value="Lipovitellin_superhlx_dom"/>
</dbReference>
<evidence type="ECO:0008006" key="3">
    <source>
        <dbReference type="Google" id="ProtNLM"/>
    </source>
</evidence>
<protein>
    <recommendedName>
        <fullName evidence="3">HEAT repeat domain-containing protein</fullName>
    </recommendedName>
</protein>
<dbReference type="Proteomes" id="UP001228113">
    <property type="component" value="Chromosome"/>
</dbReference>
<name>A0AA48GR62_9BACT</name>
<organism evidence="1 2">
    <name type="scientific">Mesoterricola sediminis</name>
    <dbReference type="NCBI Taxonomy" id="2927980"/>
    <lineage>
        <taxon>Bacteria</taxon>
        <taxon>Pseudomonadati</taxon>
        <taxon>Acidobacteriota</taxon>
        <taxon>Holophagae</taxon>
        <taxon>Holophagales</taxon>
        <taxon>Holophagaceae</taxon>
        <taxon>Mesoterricola</taxon>
    </lineage>
</organism>
<evidence type="ECO:0000313" key="2">
    <source>
        <dbReference type="Proteomes" id="UP001228113"/>
    </source>
</evidence>